<dbReference type="EMBL" id="PYWC01000012">
    <property type="protein sequence ID" value="PWW78873.1"/>
    <property type="molecule type" value="Genomic_DNA"/>
</dbReference>
<feature type="signal peptide" evidence="1">
    <location>
        <begin position="1"/>
        <end position="21"/>
    </location>
</feature>
<dbReference type="AlphaFoldDB" id="A0A317SWN1"/>
<evidence type="ECO:0000313" key="2">
    <source>
        <dbReference type="EMBL" id="PWW78873.1"/>
    </source>
</evidence>
<evidence type="ECO:0000313" key="3">
    <source>
        <dbReference type="Proteomes" id="UP000246991"/>
    </source>
</evidence>
<name>A0A317SWN1_9PEZI</name>
<reference evidence="2 3" key="1">
    <citation type="submission" date="2018-03" db="EMBL/GenBank/DDBJ databases">
        <title>Genomes of Pezizomycetes fungi and the evolution of truffles.</title>
        <authorList>
            <person name="Murat C."/>
            <person name="Payen T."/>
            <person name="Noel B."/>
            <person name="Kuo A."/>
            <person name="Martin F.M."/>
        </authorList>
    </citation>
    <scope>NUCLEOTIDE SEQUENCE [LARGE SCALE GENOMIC DNA]</scope>
    <source>
        <strain evidence="2">091103-1</strain>
    </source>
</reference>
<gene>
    <name evidence="2" type="ORF">C7212DRAFT_305007</name>
</gene>
<protein>
    <submittedName>
        <fullName evidence="2">Uncharacterized protein</fullName>
    </submittedName>
</protein>
<evidence type="ECO:0000256" key="1">
    <source>
        <dbReference type="SAM" id="SignalP"/>
    </source>
</evidence>
<proteinExistence type="predicted"/>
<keyword evidence="3" id="KW-1185">Reference proteome</keyword>
<keyword evidence="1" id="KW-0732">Signal</keyword>
<accession>A0A317SWN1</accession>
<comment type="caution">
    <text evidence="2">The sequence shown here is derived from an EMBL/GenBank/DDBJ whole genome shotgun (WGS) entry which is preliminary data.</text>
</comment>
<dbReference type="Proteomes" id="UP000246991">
    <property type="component" value="Unassembled WGS sequence"/>
</dbReference>
<sequence>MLFNPTLILSFLLSFSSIVTALPTDPPDARLEPRLASADYICETSAASPPSSELYRALPYFSSSRVGDSCARGFPLLKPGPNCLTPVRIFKARVSICNSYGKSLSCKDVATHAGILANKCEKFIDGVRKVGGKVLLPKGVVINVYTGT</sequence>
<feature type="chain" id="PRO_5016282630" evidence="1">
    <location>
        <begin position="22"/>
        <end position="148"/>
    </location>
</feature>
<organism evidence="2 3">
    <name type="scientific">Tuber magnatum</name>
    <name type="common">white Piedmont truffle</name>
    <dbReference type="NCBI Taxonomy" id="42249"/>
    <lineage>
        <taxon>Eukaryota</taxon>
        <taxon>Fungi</taxon>
        <taxon>Dikarya</taxon>
        <taxon>Ascomycota</taxon>
        <taxon>Pezizomycotina</taxon>
        <taxon>Pezizomycetes</taxon>
        <taxon>Pezizales</taxon>
        <taxon>Tuberaceae</taxon>
        <taxon>Tuber</taxon>
    </lineage>
</organism>
<dbReference type="OrthoDB" id="10440714at2759"/>